<dbReference type="STRING" id="465721.ACG33_08595"/>
<dbReference type="HAMAP" id="MF_02203">
    <property type="entry name" value="TolR"/>
    <property type="match status" value="1"/>
</dbReference>
<keyword evidence="5 10" id="KW-0132">Cell division</keyword>
<dbReference type="EMBL" id="CP011971">
    <property type="protein sequence ID" value="AMN47153.1"/>
    <property type="molecule type" value="Genomic_DNA"/>
</dbReference>
<dbReference type="PANTHER" id="PTHR30558">
    <property type="entry name" value="EXBD MEMBRANE COMPONENT OF PMF-DRIVEN MACROMOLECULE IMPORT SYSTEM"/>
    <property type="match status" value="1"/>
</dbReference>
<dbReference type="InterPro" id="IPR003400">
    <property type="entry name" value="ExbD"/>
</dbReference>
<dbReference type="GO" id="GO:0005886">
    <property type="term" value="C:plasma membrane"/>
    <property type="evidence" value="ECO:0007669"/>
    <property type="project" value="UniProtKB-SubCell"/>
</dbReference>
<accession>A0A127F9R3</accession>
<dbReference type="AlphaFoldDB" id="A0A127F9R3"/>
<evidence type="ECO:0000256" key="8">
    <source>
        <dbReference type="ARBA" id="ARBA00023136"/>
    </source>
</evidence>
<keyword evidence="4 10" id="KW-0997">Cell inner membrane</keyword>
<comment type="similarity">
    <text evidence="2 10">Belongs to the ExbD/TolR family.</text>
</comment>
<dbReference type="OrthoDB" id="9798629at2"/>
<dbReference type="NCBIfam" id="TIGR02801">
    <property type="entry name" value="tolR"/>
    <property type="match status" value="1"/>
</dbReference>
<evidence type="ECO:0000313" key="11">
    <source>
        <dbReference type="EMBL" id="AMN47153.1"/>
    </source>
</evidence>
<reference evidence="11 12" key="1">
    <citation type="submission" date="2015-06" db="EMBL/GenBank/DDBJ databases">
        <title>A Comprehensive Approach to Explore the Metabolic and Phylogenetic Diversity of Bacterial Steroid Degradation in the Environment: Testosterone as an Example.</title>
        <authorList>
            <person name="Yang F.-C."/>
            <person name="Chen Y.-L."/>
            <person name="Yu C.-P."/>
            <person name="Tang S.-L."/>
            <person name="Wang P.-H."/>
            <person name="Ismail W."/>
            <person name="Wang C.-H."/>
            <person name="Yang C.-Y."/>
            <person name="Chiang Y.-R."/>
        </authorList>
    </citation>
    <scope>NUCLEOTIDE SEQUENCE [LARGE SCALE GENOMIC DNA]</scope>
    <source>
        <strain evidence="11 12">DSM 18526</strain>
    </source>
</reference>
<gene>
    <name evidence="10" type="primary">tolR</name>
    <name evidence="11" type="ORF">ACG33_08595</name>
</gene>
<evidence type="ECO:0000256" key="5">
    <source>
        <dbReference type="ARBA" id="ARBA00022618"/>
    </source>
</evidence>
<dbReference type="PATRIC" id="fig|465721.4.peg.1827"/>
<evidence type="ECO:0000256" key="2">
    <source>
        <dbReference type="ARBA" id="ARBA00005811"/>
    </source>
</evidence>
<evidence type="ECO:0000256" key="7">
    <source>
        <dbReference type="ARBA" id="ARBA00022989"/>
    </source>
</evidence>
<dbReference type="PANTHER" id="PTHR30558:SF7">
    <property type="entry name" value="TOL-PAL SYSTEM PROTEIN TOLR"/>
    <property type="match status" value="1"/>
</dbReference>
<dbReference type="GO" id="GO:0022857">
    <property type="term" value="F:transmembrane transporter activity"/>
    <property type="evidence" value="ECO:0007669"/>
    <property type="project" value="InterPro"/>
</dbReference>
<keyword evidence="6 10" id="KW-0812">Transmembrane</keyword>
<dbReference type="Gene3D" id="3.30.420.270">
    <property type="match status" value="1"/>
</dbReference>
<dbReference type="Pfam" id="PF02472">
    <property type="entry name" value="ExbD"/>
    <property type="match status" value="1"/>
</dbReference>
<dbReference type="RefSeq" id="WP_066920390.1">
    <property type="nucleotide sequence ID" value="NZ_CP011971.1"/>
</dbReference>
<organism evidence="11 12">
    <name type="scientific">Steroidobacter denitrificans</name>
    <dbReference type="NCBI Taxonomy" id="465721"/>
    <lineage>
        <taxon>Bacteria</taxon>
        <taxon>Pseudomonadati</taxon>
        <taxon>Pseudomonadota</taxon>
        <taxon>Gammaproteobacteria</taxon>
        <taxon>Steroidobacterales</taxon>
        <taxon>Steroidobacteraceae</taxon>
        <taxon>Steroidobacter</taxon>
    </lineage>
</organism>
<name>A0A127F9R3_STEDE</name>
<keyword evidence="3 10" id="KW-1003">Cell membrane</keyword>
<comment type="subunit">
    <text evidence="10">The Tol-Pal system is composed of five core proteins: the inner membrane proteins TolA, TolQ and TolR, the periplasmic protein TolB and the outer membrane protein Pal. They form a network linking the inner and outer membranes and the peptidoglycan layer.</text>
</comment>
<protein>
    <recommendedName>
        <fullName evidence="10">Tol-Pal system protein TolR</fullName>
    </recommendedName>
</protein>
<dbReference type="GO" id="GO:0051301">
    <property type="term" value="P:cell division"/>
    <property type="evidence" value="ECO:0007669"/>
    <property type="project" value="UniProtKB-UniRule"/>
</dbReference>
<evidence type="ECO:0000256" key="1">
    <source>
        <dbReference type="ARBA" id="ARBA00004162"/>
    </source>
</evidence>
<dbReference type="GO" id="GO:0015031">
    <property type="term" value="P:protein transport"/>
    <property type="evidence" value="ECO:0007669"/>
    <property type="project" value="InterPro"/>
</dbReference>
<proteinExistence type="inferred from homology"/>
<evidence type="ECO:0000256" key="10">
    <source>
        <dbReference type="HAMAP-Rule" id="MF_02203"/>
    </source>
</evidence>
<comment type="function">
    <text evidence="10">Part of the Tol-Pal system, which plays a role in outer membrane invagination during cell division and is important for maintaining outer membrane integrity.</text>
</comment>
<feature type="transmembrane region" description="Helical" evidence="10">
    <location>
        <begin position="16"/>
        <end position="37"/>
    </location>
</feature>
<dbReference type="KEGG" id="sdf:ACG33_08595"/>
<evidence type="ECO:0000256" key="4">
    <source>
        <dbReference type="ARBA" id="ARBA00022519"/>
    </source>
</evidence>
<evidence type="ECO:0000256" key="3">
    <source>
        <dbReference type="ARBA" id="ARBA00022475"/>
    </source>
</evidence>
<dbReference type="InterPro" id="IPR014168">
    <property type="entry name" value="Tol-Pal_TolR"/>
</dbReference>
<dbReference type="Proteomes" id="UP000070250">
    <property type="component" value="Chromosome"/>
</dbReference>
<comment type="subcellular location">
    <subcellularLocation>
        <location evidence="10">Cell inner membrane</location>
        <topology evidence="10">Single-pass membrane protein</topology>
    </subcellularLocation>
    <subcellularLocation>
        <location evidence="1">Cell membrane</location>
        <topology evidence="1">Single-pass membrane protein</topology>
    </subcellularLocation>
</comment>
<evidence type="ECO:0000256" key="6">
    <source>
        <dbReference type="ARBA" id="ARBA00022692"/>
    </source>
</evidence>
<keyword evidence="7 10" id="KW-1133">Transmembrane helix</keyword>
<sequence length="150" mass="16392">MTPARRGRRLMAEINVVPYIDVMLVLLIIFMVTAPLLTQGIKVDLPKAGAEPLPADVLRDHDPLILSVDAQGGLYLNIGDNQESALDAETVVQRVSAVIRREPKTPVLVKADRAVPYGEVVAGMVLLQESGAEKVGFITDPAETRDRRKR</sequence>
<keyword evidence="9 10" id="KW-0131">Cell cycle</keyword>
<evidence type="ECO:0000256" key="9">
    <source>
        <dbReference type="ARBA" id="ARBA00023306"/>
    </source>
</evidence>
<keyword evidence="12" id="KW-1185">Reference proteome</keyword>
<evidence type="ECO:0000313" key="12">
    <source>
        <dbReference type="Proteomes" id="UP000070250"/>
    </source>
</evidence>
<keyword evidence="8 10" id="KW-0472">Membrane</keyword>